<evidence type="ECO:0000256" key="4">
    <source>
        <dbReference type="ARBA" id="ARBA00022842"/>
    </source>
</evidence>
<keyword evidence="8" id="KW-0511">Multifunctional enzyme</keyword>
<dbReference type="InterPro" id="IPR008225">
    <property type="entry name" value="F420-0_g-glutamyl_ligase"/>
</dbReference>
<dbReference type="InterPro" id="IPR029479">
    <property type="entry name" value="Nitroreductase"/>
</dbReference>
<keyword evidence="3" id="KW-0547">Nucleotide-binding</keyword>
<dbReference type="AlphaFoldDB" id="A0A2W2CNI5"/>
<keyword evidence="5" id="KW-0630">Potassium</keyword>
<dbReference type="Gene3D" id="3.30.1330.100">
    <property type="entry name" value="CofE-like"/>
    <property type="match status" value="1"/>
</dbReference>
<evidence type="ECO:0000256" key="8">
    <source>
        <dbReference type="ARBA" id="ARBA00023268"/>
    </source>
</evidence>
<feature type="region of interest" description="Disordered" evidence="9">
    <location>
        <begin position="1"/>
        <end position="27"/>
    </location>
</feature>
<name>A0A2W2CNI5_9ACTN</name>
<dbReference type="Gene3D" id="3.40.109.10">
    <property type="entry name" value="NADH Oxidase"/>
    <property type="match status" value="1"/>
</dbReference>
<evidence type="ECO:0000313" key="12">
    <source>
        <dbReference type="EMBL" id="PZF81783.1"/>
    </source>
</evidence>
<sequence length="431" mass="44700">MDDRPGHDRRHGPRGPRPRRGGADDVSTRYEAFGLPGIPEVRPGDDLTEILATALEQAPPGDALRDGDIVVVTSKIVSKAEGRIRTGIDRDEAIDAEAVRTISEWTTPRGRTRIVETRHGFVMAAAGVDASNVEPGSIVLLPVDPDASARALRDGLERRYGVGVGVVVTDTAGRVWRNGVADFAVGSAGIRAVDDLRGSTDAYGNDLGVTVVALADELAAASELVRAKLSGVPVAVVRGLPHLLLEPGEDDHGVAALIRPSAEDRFRLGTPEAMRAAVTARRTASSFTPAPVDPGVVRQAVAAAFSAPWPIDTPPWRFVLLESDAARRRLAAALDGAGLLGAAPYVVVPCLVDGSDALLGLGAAIENLLIVLGAEGLASAWLFPDPALSAATAALDLPPGWTPIGAIAIGHAAEPAADHPPVDVAMVTVTL</sequence>
<dbReference type="NCBIfam" id="TIGR01916">
    <property type="entry name" value="F420_cofE"/>
    <property type="match status" value="1"/>
</dbReference>
<dbReference type="InterPro" id="IPR002847">
    <property type="entry name" value="F420-0_gamma-glut_ligase-dom"/>
</dbReference>
<dbReference type="SUPFAM" id="SSF55469">
    <property type="entry name" value="FMN-dependent nitroreductase-like"/>
    <property type="match status" value="1"/>
</dbReference>
<dbReference type="InterPro" id="IPR000415">
    <property type="entry name" value="Nitroreductase-like"/>
</dbReference>
<dbReference type="GO" id="GO:0016491">
    <property type="term" value="F:oxidoreductase activity"/>
    <property type="evidence" value="ECO:0007669"/>
    <property type="project" value="InterPro"/>
</dbReference>
<dbReference type="Gene3D" id="3.90.1660.10">
    <property type="entry name" value="CofE-like domain"/>
    <property type="match status" value="1"/>
</dbReference>
<evidence type="ECO:0000256" key="1">
    <source>
        <dbReference type="ARBA" id="ARBA00022598"/>
    </source>
</evidence>
<dbReference type="GO" id="GO:0005525">
    <property type="term" value="F:GTP binding"/>
    <property type="evidence" value="ECO:0007669"/>
    <property type="project" value="UniProtKB-KW"/>
</dbReference>
<dbReference type="PANTHER" id="PTHR47917:SF1">
    <property type="entry name" value="COENZYME F420:L-GLUTAMATE LIGASE"/>
    <property type="match status" value="1"/>
</dbReference>
<evidence type="ECO:0000259" key="10">
    <source>
        <dbReference type="Pfam" id="PF00881"/>
    </source>
</evidence>
<evidence type="ECO:0000256" key="3">
    <source>
        <dbReference type="ARBA" id="ARBA00022741"/>
    </source>
</evidence>
<comment type="caution">
    <text evidence="12">The sequence shown here is derived from an EMBL/GenBank/DDBJ whole genome shotgun (WGS) entry which is preliminary data.</text>
</comment>
<keyword evidence="6" id="KW-0342">GTP-binding</keyword>
<keyword evidence="2" id="KW-0479">Metal-binding</keyword>
<dbReference type="PANTHER" id="PTHR47917">
    <property type="match status" value="1"/>
</dbReference>
<evidence type="ECO:0000256" key="9">
    <source>
        <dbReference type="SAM" id="MobiDB-lite"/>
    </source>
</evidence>
<dbReference type="NCBIfam" id="NF009810">
    <property type="entry name" value="PRK13294.1"/>
    <property type="match status" value="1"/>
</dbReference>
<dbReference type="GO" id="GO:0046872">
    <property type="term" value="F:metal ion binding"/>
    <property type="evidence" value="ECO:0007669"/>
    <property type="project" value="UniProtKB-KW"/>
</dbReference>
<dbReference type="CDD" id="cd02062">
    <property type="entry name" value="Nitro_FMN_reductase"/>
    <property type="match status" value="1"/>
</dbReference>
<dbReference type="SUPFAM" id="SSF144010">
    <property type="entry name" value="CofE-like"/>
    <property type="match status" value="1"/>
</dbReference>
<evidence type="ECO:0000256" key="5">
    <source>
        <dbReference type="ARBA" id="ARBA00022958"/>
    </source>
</evidence>
<keyword evidence="13" id="KW-1185">Reference proteome</keyword>
<dbReference type="GO" id="GO:0052618">
    <property type="term" value="F:coenzyme F420-0:L-glutamate ligase activity"/>
    <property type="evidence" value="ECO:0007669"/>
    <property type="project" value="TreeGrafter"/>
</dbReference>
<evidence type="ECO:0000259" key="11">
    <source>
        <dbReference type="Pfam" id="PF01996"/>
    </source>
</evidence>
<evidence type="ECO:0000256" key="2">
    <source>
        <dbReference type="ARBA" id="ARBA00022723"/>
    </source>
</evidence>
<keyword evidence="4" id="KW-0460">Magnesium</keyword>
<protein>
    <submittedName>
        <fullName evidence="12">Coenzyme F420-0:L-glutamate ligase</fullName>
    </submittedName>
</protein>
<evidence type="ECO:0000313" key="13">
    <source>
        <dbReference type="Proteomes" id="UP000248764"/>
    </source>
</evidence>
<dbReference type="Pfam" id="PF00881">
    <property type="entry name" value="Nitroreductase"/>
    <property type="match status" value="1"/>
</dbReference>
<feature type="compositionally biased region" description="Basic residues" evidence="9">
    <location>
        <begin position="7"/>
        <end position="20"/>
    </location>
</feature>
<evidence type="ECO:0000256" key="6">
    <source>
        <dbReference type="ARBA" id="ARBA00023134"/>
    </source>
</evidence>
<keyword evidence="7" id="KW-0464">Manganese</keyword>
<dbReference type="EMBL" id="POTW01000051">
    <property type="protein sequence ID" value="PZF81783.1"/>
    <property type="molecule type" value="Genomic_DNA"/>
</dbReference>
<dbReference type="Pfam" id="PF01996">
    <property type="entry name" value="F420_ligase"/>
    <property type="match status" value="1"/>
</dbReference>
<feature type="domain" description="Coenzyme F420:L-glutamate ligase-like" evidence="11">
    <location>
        <begin position="38"/>
        <end position="239"/>
    </location>
</feature>
<keyword evidence="1 12" id="KW-0436">Ligase</keyword>
<dbReference type="Proteomes" id="UP000248764">
    <property type="component" value="Unassembled WGS sequence"/>
</dbReference>
<organism evidence="12 13">
    <name type="scientific">Jiangella anatolica</name>
    <dbReference type="NCBI Taxonomy" id="2670374"/>
    <lineage>
        <taxon>Bacteria</taxon>
        <taxon>Bacillati</taxon>
        <taxon>Actinomycetota</taxon>
        <taxon>Actinomycetes</taxon>
        <taxon>Jiangellales</taxon>
        <taxon>Jiangellaceae</taxon>
        <taxon>Jiangella</taxon>
    </lineage>
</organism>
<gene>
    <name evidence="12" type="ORF">C1I92_19670</name>
</gene>
<proteinExistence type="predicted"/>
<reference evidence="12 13" key="1">
    <citation type="submission" date="2018-01" db="EMBL/GenBank/DDBJ databases">
        <title>Draft genome sequence of Jiangella sp. GTF31.</title>
        <authorList>
            <person name="Sahin N."/>
            <person name="Ay H."/>
            <person name="Saygin H."/>
        </authorList>
    </citation>
    <scope>NUCLEOTIDE SEQUENCE [LARGE SCALE GENOMIC DNA]</scope>
    <source>
        <strain evidence="12 13">GTF31</strain>
    </source>
</reference>
<accession>A0A2W2CNI5</accession>
<evidence type="ECO:0000256" key="7">
    <source>
        <dbReference type="ARBA" id="ARBA00023211"/>
    </source>
</evidence>
<feature type="domain" description="Nitroreductase" evidence="10">
    <location>
        <begin position="279"/>
        <end position="336"/>
    </location>
</feature>